<dbReference type="InterPro" id="IPR021497">
    <property type="entry name" value="GTA_holin_3TM"/>
</dbReference>
<proteinExistence type="predicted"/>
<evidence type="ECO:0000313" key="3">
    <source>
        <dbReference type="Proteomes" id="UP000322545"/>
    </source>
</evidence>
<keyword evidence="1" id="KW-1133">Transmembrane helix</keyword>
<feature type="transmembrane region" description="Helical" evidence="1">
    <location>
        <begin position="74"/>
        <end position="95"/>
    </location>
</feature>
<gene>
    <name evidence="2" type="ORF">SAMN05443432_102372</name>
</gene>
<keyword evidence="1" id="KW-0472">Membrane</keyword>
<protein>
    <submittedName>
        <fullName evidence="2">Holin of 3TMs, for gene-transfer release</fullName>
    </submittedName>
</protein>
<dbReference type="Pfam" id="PF11351">
    <property type="entry name" value="GTA_holin_3TM"/>
    <property type="match status" value="1"/>
</dbReference>
<organism evidence="2 3">
    <name type="scientific">Roseovarius litoreus</name>
    <dbReference type="NCBI Taxonomy" id="1155722"/>
    <lineage>
        <taxon>Bacteria</taxon>
        <taxon>Pseudomonadati</taxon>
        <taxon>Pseudomonadota</taxon>
        <taxon>Alphaproteobacteria</taxon>
        <taxon>Rhodobacterales</taxon>
        <taxon>Roseobacteraceae</taxon>
        <taxon>Roseovarius</taxon>
    </lineage>
</organism>
<evidence type="ECO:0000313" key="2">
    <source>
        <dbReference type="EMBL" id="SHL72910.1"/>
    </source>
</evidence>
<feature type="transmembrane region" description="Helical" evidence="1">
    <location>
        <begin position="107"/>
        <end position="125"/>
    </location>
</feature>
<reference evidence="2 3" key="1">
    <citation type="submission" date="2016-11" db="EMBL/GenBank/DDBJ databases">
        <authorList>
            <person name="Varghese N."/>
            <person name="Submissions S."/>
        </authorList>
    </citation>
    <scope>NUCLEOTIDE SEQUENCE [LARGE SCALE GENOMIC DNA]</scope>
    <source>
        <strain evidence="2 3">DSM 28249</strain>
    </source>
</reference>
<dbReference type="Proteomes" id="UP000322545">
    <property type="component" value="Unassembled WGS sequence"/>
</dbReference>
<name>A0A1M7D0A5_9RHOB</name>
<evidence type="ECO:0000256" key="1">
    <source>
        <dbReference type="SAM" id="Phobius"/>
    </source>
</evidence>
<dbReference type="RefSeq" id="WP_149778703.1">
    <property type="nucleotide sequence ID" value="NZ_FRCB01000002.1"/>
</dbReference>
<keyword evidence="3" id="KW-1185">Reference proteome</keyword>
<sequence length="195" mass="21412">MGLIETILGLVFGSWRNVLAETAQVFRENAEAGAAREAERRSQALEQFGAEFAPPERGLFDRIMDGVNRLPRPAMALGTLGLFVGAMVDPVWFAARMQGIALVPEPLWWLLGVIVSFYFGARHQLKGQEFQRSIAATMARVPQVTEGLARLGTLEAQSPGVAASGQDADLAREAVRPSDNPALAEWRRHFRAVER</sequence>
<dbReference type="AlphaFoldDB" id="A0A1M7D0A5"/>
<dbReference type="EMBL" id="FRCB01000002">
    <property type="protein sequence ID" value="SHL72910.1"/>
    <property type="molecule type" value="Genomic_DNA"/>
</dbReference>
<accession>A0A1M7D0A5</accession>
<keyword evidence="1" id="KW-0812">Transmembrane</keyword>